<comment type="caution">
    <text evidence="7">The sequence shown here is derived from an EMBL/GenBank/DDBJ whole genome shotgun (WGS) entry which is preliminary data.</text>
</comment>
<dbReference type="EMBL" id="JBJKBG010000005">
    <property type="protein sequence ID" value="KAL3741010.1"/>
    <property type="molecule type" value="Genomic_DNA"/>
</dbReference>
<dbReference type="Proteomes" id="UP001634007">
    <property type="component" value="Unassembled WGS sequence"/>
</dbReference>
<proteinExistence type="predicted"/>
<evidence type="ECO:0000313" key="7">
    <source>
        <dbReference type="EMBL" id="KAL3741010.1"/>
    </source>
</evidence>
<dbReference type="PANTHER" id="PTHR11017:SF570">
    <property type="entry name" value="DISEASE RESISTANCE PROTEIN (TIR-NBS CLASS)-RELATED"/>
    <property type="match status" value="1"/>
</dbReference>
<dbReference type="InterPro" id="IPR044974">
    <property type="entry name" value="Disease_R_plants"/>
</dbReference>
<dbReference type="SUPFAM" id="SSF46785">
    <property type="entry name" value="Winged helix' DNA-binding domain"/>
    <property type="match status" value="1"/>
</dbReference>
<keyword evidence="2" id="KW-0677">Repeat</keyword>
<feature type="domain" description="Disease resistance R13L4/SHOC-2-like LRR" evidence="6">
    <location>
        <begin position="563"/>
        <end position="644"/>
    </location>
</feature>
<dbReference type="Gene3D" id="3.40.50.300">
    <property type="entry name" value="P-loop containing nucleotide triphosphate hydrolases"/>
    <property type="match status" value="1"/>
</dbReference>
<evidence type="ECO:0000259" key="6">
    <source>
        <dbReference type="Pfam" id="PF23598"/>
    </source>
</evidence>
<dbReference type="PANTHER" id="PTHR11017">
    <property type="entry name" value="LEUCINE-RICH REPEAT-CONTAINING PROTEIN"/>
    <property type="match status" value="1"/>
</dbReference>
<dbReference type="Gene3D" id="3.80.10.10">
    <property type="entry name" value="Ribonuclease Inhibitor"/>
    <property type="match status" value="2"/>
</dbReference>
<dbReference type="PRINTS" id="PR00364">
    <property type="entry name" value="DISEASERSIST"/>
</dbReference>
<sequence>MVKHTENKNLIIIPIFYYVKPKDVRDCTGPFANVRNCTGPLAGALVEHKKRHGDGSFLNDWVSALRIFGIPGVGKTVLAKYFYNGLYHLFDACSFLGEIQAKIDHHGILHVQNNLTSDLDEGNAKKFDSSEKALLHIRENFRTMKVLVLLDDVTNHEQLSALVGELDWLGPRSRVILTSQTQDALINIKGAEIFVLEPMEQDEALELFCWHAFGRNSPHKEYEKLSTDIVAATGGLPLALEVIGSSLFHVKSKKVWRETLAALDIAPHKRVQAALKKSYANLHEIEQQIFLDIACFFTGMDKRIPYYMWDDCNYSPSRSIQSLHAKSLIKIGEDKKLLMHEILRKFGREMVKNESRDEPFKRSRLWDPEEALHVLERGEGNGKVEALRLEFGDEPKENIIFQCDQFDGLQNLRFLKLDRADIRGNFGDRLPSLRWLDWRGWPEIFYVQSLYLNLQNLVILDLSGSQVDKDWSGWELLKQARKLKVLKLTGCVQLTATPEFPASMELEILILEGCSKLAVIDPSFKNLKDLLRELPDLGPMRGLEELLIDGTSISQINFQEDSMMMLKTLSARDCKNLTEISDKIGYLKSLTYLALDGTGIHILPESIGSLEQLNTLSLTFCQRLTNLPKGIGNLESLQHLDYIGTQIPRYRPSDKNLKLRK</sequence>
<reference evidence="7 8" key="1">
    <citation type="submission" date="2024-11" db="EMBL/GenBank/DDBJ databases">
        <title>Chromosome-level genome assembly of Eucalyptus globulus Labill. provides insights into its genome evolution.</title>
        <authorList>
            <person name="Li X."/>
        </authorList>
    </citation>
    <scope>NUCLEOTIDE SEQUENCE [LARGE SCALE GENOMIC DNA]</scope>
    <source>
        <strain evidence="7">CL2024</strain>
        <tissue evidence="7">Fresh tender leaves</tissue>
    </source>
</reference>
<evidence type="ECO:0000256" key="3">
    <source>
        <dbReference type="ARBA" id="ARBA00022821"/>
    </source>
</evidence>
<feature type="domain" description="Disease resistance protein Roq1-like winged-helix" evidence="5">
    <location>
        <begin position="285"/>
        <end position="355"/>
    </location>
</feature>
<dbReference type="InterPro" id="IPR055414">
    <property type="entry name" value="LRR_R13L4/SHOC2-like"/>
</dbReference>
<feature type="domain" description="NB-ARC" evidence="4">
    <location>
        <begin position="64"/>
        <end position="215"/>
    </location>
</feature>
<dbReference type="InterPro" id="IPR027417">
    <property type="entry name" value="P-loop_NTPase"/>
</dbReference>
<evidence type="ECO:0000313" key="8">
    <source>
        <dbReference type="Proteomes" id="UP001634007"/>
    </source>
</evidence>
<dbReference type="InterPro" id="IPR002182">
    <property type="entry name" value="NB-ARC"/>
</dbReference>
<protein>
    <recommendedName>
        <fullName evidence="9">NB-ARC domain-containing protein</fullName>
    </recommendedName>
</protein>
<accession>A0ABD3KMJ4</accession>
<dbReference type="GO" id="GO:0006952">
    <property type="term" value="P:defense response"/>
    <property type="evidence" value="ECO:0007669"/>
    <property type="project" value="UniProtKB-KW"/>
</dbReference>
<dbReference type="AlphaFoldDB" id="A0ABD3KMJ4"/>
<dbReference type="GO" id="GO:0051707">
    <property type="term" value="P:response to other organism"/>
    <property type="evidence" value="ECO:0007669"/>
    <property type="project" value="UniProtKB-ARBA"/>
</dbReference>
<keyword evidence="1" id="KW-0433">Leucine-rich repeat</keyword>
<dbReference type="Pfam" id="PF23598">
    <property type="entry name" value="LRR_14"/>
    <property type="match status" value="1"/>
</dbReference>
<dbReference type="Gene3D" id="1.10.8.430">
    <property type="entry name" value="Helical domain of apoptotic protease-activating factors"/>
    <property type="match status" value="1"/>
</dbReference>
<dbReference type="InterPro" id="IPR058192">
    <property type="entry name" value="WHD_ROQ1-like"/>
</dbReference>
<keyword evidence="3" id="KW-0611">Plant defense</keyword>
<gene>
    <name evidence="7" type="ORF">ACJRO7_022171</name>
</gene>
<dbReference type="SUPFAM" id="SSF52540">
    <property type="entry name" value="P-loop containing nucleoside triphosphate hydrolases"/>
    <property type="match status" value="1"/>
</dbReference>
<evidence type="ECO:0000256" key="1">
    <source>
        <dbReference type="ARBA" id="ARBA00022614"/>
    </source>
</evidence>
<dbReference type="InterPro" id="IPR042197">
    <property type="entry name" value="Apaf_helical"/>
</dbReference>
<evidence type="ECO:0008006" key="9">
    <source>
        <dbReference type="Google" id="ProtNLM"/>
    </source>
</evidence>
<dbReference type="SUPFAM" id="SSF52058">
    <property type="entry name" value="L domain-like"/>
    <property type="match status" value="1"/>
</dbReference>
<dbReference type="Pfam" id="PF00931">
    <property type="entry name" value="NB-ARC"/>
    <property type="match status" value="1"/>
</dbReference>
<dbReference type="Pfam" id="PF23282">
    <property type="entry name" value="WHD_ROQ1"/>
    <property type="match status" value="1"/>
</dbReference>
<name>A0ABD3KMJ4_EUCGL</name>
<keyword evidence="8" id="KW-1185">Reference proteome</keyword>
<evidence type="ECO:0000259" key="4">
    <source>
        <dbReference type="Pfam" id="PF00931"/>
    </source>
</evidence>
<dbReference type="InterPro" id="IPR032675">
    <property type="entry name" value="LRR_dom_sf"/>
</dbReference>
<dbReference type="InterPro" id="IPR036390">
    <property type="entry name" value="WH_DNA-bd_sf"/>
</dbReference>
<organism evidence="7 8">
    <name type="scientific">Eucalyptus globulus</name>
    <name type="common">Tasmanian blue gum</name>
    <dbReference type="NCBI Taxonomy" id="34317"/>
    <lineage>
        <taxon>Eukaryota</taxon>
        <taxon>Viridiplantae</taxon>
        <taxon>Streptophyta</taxon>
        <taxon>Embryophyta</taxon>
        <taxon>Tracheophyta</taxon>
        <taxon>Spermatophyta</taxon>
        <taxon>Magnoliopsida</taxon>
        <taxon>eudicotyledons</taxon>
        <taxon>Gunneridae</taxon>
        <taxon>Pentapetalae</taxon>
        <taxon>rosids</taxon>
        <taxon>malvids</taxon>
        <taxon>Myrtales</taxon>
        <taxon>Myrtaceae</taxon>
        <taxon>Myrtoideae</taxon>
        <taxon>Eucalypteae</taxon>
        <taxon>Eucalyptus</taxon>
    </lineage>
</organism>
<evidence type="ECO:0000259" key="5">
    <source>
        <dbReference type="Pfam" id="PF23282"/>
    </source>
</evidence>
<evidence type="ECO:0000256" key="2">
    <source>
        <dbReference type="ARBA" id="ARBA00022737"/>
    </source>
</evidence>